<name>A0A0K2TBA8_LEPSM</name>
<feature type="non-terminal residue" evidence="1">
    <location>
        <position position="159"/>
    </location>
</feature>
<dbReference type="AlphaFoldDB" id="A0A0K2TBA8"/>
<protein>
    <submittedName>
        <fullName evidence="1">Uncharacterized protein</fullName>
    </submittedName>
</protein>
<proteinExistence type="predicted"/>
<sequence length="159" mass="18280">MLKQRRLIDDAVLSVWSKLTDNFSLPPPRSSQTSKRRERLQLENELLETMELDIFMEENVQTAQELYKKLSQETLPSGYNLINSPKLSLVRLEATEDKGLEIEDKLTFKGFQGHHKISNSVVSHYLCSKLRDKIKSVTEVINIAAYLGSKEQLRPMKSS</sequence>
<reference evidence="1" key="1">
    <citation type="submission" date="2014-05" db="EMBL/GenBank/DDBJ databases">
        <authorList>
            <person name="Chronopoulou M."/>
        </authorList>
    </citation>
    <scope>NUCLEOTIDE SEQUENCE</scope>
    <source>
        <tissue evidence="1">Whole organism</tissue>
    </source>
</reference>
<evidence type="ECO:0000313" key="1">
    <source>
        <dbReference type="EMBL" id="CDW23120.1"/>
    </source>
</evidence>
<accession>A0A0K2TBA8</accession>
<dbReference type="EMBL" id="HACA01005759">
    <property type="protein sequence ID" value="CDW23120.1"/>
    <property type="molecule type" value="Transcribed_RNA"/>
</dbReference>
<organism evidence="1">
    <name type="scientific">Lepeophtheirus salmonis</name>
    <name type="common">Salmon louse</name>
    <name type="synonym">Caligus salmonis</name>
    <dbReference type="NCBI Taxonomy" id="72036"/>
    <lineage>
        <taxon>Eukaryota</taxon>
        <taxon>Metazoa</taxon>
        <taxon>Ecdysozoa</taxon>
        <taxon>Arthropoda</taxon>
        <taxon>Crustacea</taxon>
        <taxon>Multicrustacea</taxon>
        <taxon>Hexanauplia</taxon>
        <taxon>Copepoda</taxon>
        <taxon>Siphonostomatoida</taxon>
        <taxon>Caligidae</taxon>
        <taxon>Lepeophtheirus</taxon>
    </lineage>
</organism>